<dbReference type="KEGG" id="lao:AOX59_05030"/>
<dbReference type="Pfam" id="PF01642">
    <property type="entry name" value="MM_CoA_mutase"/>
    <property type="match status" value="1"/>
</dbReference>
<dbReference type="InterPro" id="IPR006098">
    <property type="entry name" value="MMCoA_mutase_a_cat"/>
</dbReference>
<organism evidence="3 4">
    <name type="scientific">Lentibacillus amyloliquefaciens</name>
    <dbReference type="NCBI Taxonomy" id="1472767"/>
    <lineage>
        <taxon>Bacteria</taxon>
        <taxon>Bacillati</taxon>
        <taxon>Bacillota</taxon>
        <taxon>Bacilli</taxon>
        <taxon>Bacillales</taxon>
        <taxon>Bacillaceae</taxon>
        <taxon>Lentibacillus</taxon>
    </lineage>
</organism>
<dbReference type="PANTHER" id="PTHR48101:SF1">
    <property type="entry name" value="METHYLMALONYL-COA MUTASE, LARGE SUBUNIT"/>
    <property type="match status" value="1"/>
</dbReference>
<dbReference type="InterPro" id="IPR006099">
    <property type="entry name" value="MeMalonylCoA_mutase_a/b_cat"/>
</dbReference>
<sequence>MSDNTFQSKKENWKRSVNKTLDRFPERKDPFTTSSDIEVERLYHPAEDETYEEKLGYPGEYPYTRGIQPTMYRSRLWTMRQYAGFGSAKETNERFRYLLDQGQTGLSVAFDLPTQIGYDSDDVMAEGEVGKVGVAIDSLHDMEQLLDQIPLGKVSTSMTINAPASVLLCMYLAVGQKQGVPLEKLTGTIQNDILKEYIARGTYIFPPKPSMRLITNIFEFCHEHVPKFNTISISGYHIREAGSTAVQEVAFTLADGMAYVDAALEAGLEIDAFAPRLAFFFNAHNNFLEEVAKFRAARRIWSKVMKEHYQAKNPKSWKLRFHTQTGGSTLTAQQPDNNVVRVTMQALAAVLGGTQSLHTNSRDEALSLPTEESARIALRTQQIIAHESGVADTADPLGGSYYVESLTDQIEEEVNKYLDQINEIGGAVKAVEEGYMQREIQRTAYETQKDIENNEEIIVGLNEFKLDEEVDPDLLKVDETLEAEQIASLEKARAEREQRAVDSALETLREKAQDSHANLIPHILDAVKVYATVGEICNVLRDEFGEYTGM</sequence>
<dbReference type="GO" id="GO:0031419">
    <property type="term" value="F:cobalamin binding"/>
    <property type="evidence" value="ECO:0007669"/>
    <property type="project" value="InterPro"/>
</dbReference>
<dbReference type="AlphaFoldDB" id="A0A0U4EBU1"/>
<keyword evidence="4" id="KW-1185">Reference proteome</keyword>
<dbReference type="STRING" id="1472767.AOX59_05030"/>
<dbReference type="SUPFAM" id="SSF51703">
    <property type="entry name" value="Cobalamin (vitamin B12)-dependent enzymes"/>
    <property type="match status" value="1"/>
</dbReference>
<evidence type="ECO:0000256" key="1">
    <source>
        <dbReference type="ARBA" id="ARBA00023235"/>
    </source>
</evidence>
<reference evidence="3 4" key="1">
    <citation type="submission" date="2016-01" db="EMBL/GenBank/DDBJ databases">
        <title>Complete genome sequence of strain Lentibacillus amyloliquefaciens LAM0015T isolated from saline sediment.</title>
        <authorList>
            <person name="Wang J.-L."/>
            <person name="He M.-X."/>
        </authorList>
    </citation>
    <scope>NUCLEOTIDE SEQUENCE [LARGE SCALE GENOMIC DNA]</scope>
    <source>
        <strain evidence="3 4">LAM0015</strain>
    </source>
</reference>
<accession>A0A0U4EBU1</accession>
<dbReference type="Gene3D" id="3.20.20.240">
    <property type="entry name" value="Methylmalonyl-CoA mutase"/>
    <property type="match status" value="1"/>
</dbReference>
<evidence type="ECO:0000313" key="4">
    <source>
        <dbReference type="Proteomes" id="UP000050331"/>
    </source>
</evidence>
<dbReference type="PANTHER" id="PTHR48101">
    <property type="entry name" value="METHYLMALONYL-COA MUTASE, MITOCHONDRIAL-RELATED"/>
    <property type="match status" value="1"/>
</dbReference>
<name>A0A0U4EBU1_9BACI</name>
<dbReference type="NCBIfam" id="TIGR00641">
    <property type="entry name" value="acid_CoA_mut_N"/>
    <property type="match status" value="1"/>
</dbReference>
<dbReference type="OrthoDB" id="9762378at2"/>
<feature type="domain" description="Methylmalonyl-CoA mutase alpha/beta chain catalytic" evidence="2">
    <location>
        <begin position="33"/>
        <end position="546"/>
    </location>
</feature>
<gene>
    <name evidence="3" type="ORF">AOX59_05030</name>
</gene>
<proteinExistence type="predicted"/>
<dbReference type="RefSeq" id="WP_068442736.1">
    <property type="nucleotide sequence ID" value="NZ_CP013862.1"/>
</dbReference>
<dbReference type="Proteomes" id="UP000050331">
    <property type="component" value="Chromosome"/>
</dbReference>
<evidence type="ECO:0000313" key="3">
    <source>
        <dbReference type="EMBL" id="ALX48025.1"/>
    </source>
</evidence>
<protein>
    <submittedName>
        <fullName evidence="3">Methylmalonyl-CoA mutase</fullName>
    </submittedName>
</protein>
<dbReference type="CDD" id="cd03680">
    <property type="entry name" value="MM_CoA_mutase_ICM_like"/>
    <property type="match status" value="1"/>
</dbReference>
<dbReference type="InterPro" id="IPR016176">
    <property type="entry name" value="Cbl-dep_enz_cat"/>
</dbReference>
<keyword evidence="1" id="KW-0413">Isomerase</keyword>
<dbReference type="GO" id="GO:0004494">
    <property type="term" value="F:methylmalonyl-CoA mutase activity"/>
    <property type="evidence" value="ECO:0007669"/>
    <property type="project" value="InterPro"/>
</dbReference>
<evidence type="ECO:0000259" key="2">
    <source>
        <dbReference type="Pfam" id="PF01642"/>
    </source>
</evidence>
<dbReference type="EMBL" id="CP013862">
    <property type="protein sequence ID" value="ALX48025.1"/>
    <property type="molecule type" value="Genomic_DNA"/>
</dbReference>